<dbReference type="InterPro" id="IPR036890">
    <property type="entry name" value="HATPase_C_sf"/>
</dbReference>
<keyword evidence="1" id="KW-0418">Kinase</keyword>
<dbReference type="Proteomes" id="UP001500888">
    <property type="component" value="Unassembled WGS sequence"/>
</dbReference>
<dbReference type="EMBL" id="BAAAZR010000002">
    <property type="protein sequence ID" value="GAA3800437.1"/>
    <property type="molecule type" value="Genomic_DNA"/>
</dbReference>
<dbReference type="CDD" id="cd16936">
    <property type="entry name" value="HATPase_RsbW-like"/>
    <property type="match status" value="1"/>
</dbReference>
<dbReference type="Gene3D" id="3.30.565.10">
    <property type="entry name" value="Histidine kinase-like ATPase, C-terminal domain"/>
    <property type="match status" value="1"/>
</dbReference>
<dbReference type="PANTHER" id="PTHR35526:SF3">
    <property type="entry name" value="ANTI-SIGMA-F FACTOR RSBW"/>
    <property type="match status" value="1"/>
</dbReference>
<dbReference type="InterPro" id="IPR003594">
    <property type="entry name" value="HATPase_dom"/>
</dbReference>
<dbReference type="SUPFAM" id="SSF55874">
    <property type="entry name" value="ATPase domain of HSP90 chaperone/DNA topoisomerase II/histidine kinase"/>
    <property type="match status" value="1"/>
</dbReference>
<evidence type="ECO:0000256" key="2">
    <source>
        <dbReference type="SAM" id="MobiDB-lite"/>
    </source>
</evidence>
<proteinExistence type="predicted"/>
<keyword evidence="5" id="KW-1185">Reference proteome</keyword>
<name>A0ABP7HNJ6_9ACTN</name>
<gene>
    <name evidence="4" type="ORF">GCM10022226_20050</name>
</gene>
<evidence type="ECO:0000259" key="3">
    <source>
        <dbReference type="Pfam" id="PF13581"/>
    </source>
</evidence>
<accession>A0ABP7HNJ6</accession>
<keyword evidence="1" id="KW-0808">Transferase</keyword>
<evidence type="ECO:0000313" key="5">
    <source>
        <dbReference type="Proteomes" id="UP001500888"/>
    </source>
</evidence>
<dbReference type="PANTHER" id="PTHR35526">
    <property type="entry name" value="ANTI-SIGMA-F FACTOR RSBW-RELATED"/>
    <property type="match status" value="1"/>
</dbReference>
<feature type="region of interest" description="Disordered" evidence="2">
    <location>
        <begin position="1"/>
        <end position="24"/>
    </location>
</feature>
<protein>
    <recommendedName>
        <fullName evidence="3">Histidine kinase/HSP90-like ATPase domain-containing protein</fullName>
    </recommendedName>
</protein>
<dbReference type="InterPro" id="IPR050267">
    <property type="entry name" value="Anti-sigma-factor_SerPK"/>
</dbReference>
<feature type="domain" description="Histidine kinase/HSP90-like ATPase" evidence="3">
    <location>
        <begin position="125"/>
        <end position="236"/>
    </location>
</feature>
<dbReference type="RefSeq" id="WP_344937040.1">
    <property type="nucleotide sequence ID" value="NZ_BAAAZR010000002.1"/>
</dbReference>
<keyword evidence="1" id="KW-0723">Serine/threonine-protein kinase</keyword>
<evidence type="ECO:0000256" key="1">
    <source>
        <dbReference type="ARBA" id="ARBA00022527"/>
    </source>
</evidence>
<reference evidence="5" key="1">
    <citation type="journal article" date="2019" name="Int. J. Syst. Evol. Microbiol.">
        <title>The Global Catalogue of Microorganisms (GCM) 10K type strain sequencing project: providing services to taxonomists for standard genome sequencing and annotation.</title>
        <authorList>
            <consortium name="The Broad Institute Genomics Platform"/>
            <consortium name="The Broad Institute Genome Sequencing Center for Infectious Disease"/>
            <person name="Wu L."/>
            <person name="Ma J."/>
        </authorList>
    </citation>
    <scope>NUCLEOTIDE SEQUENCE [LARGE SCALE GENOMIC DNA]</scope>
    <source>
        <strain evidence="5">JCM 16908</strain>
    </source>
</reference>
<sequence length="240" mass="26226">MTGRDTETRRRGRHRRGVTATHVHPRRWDPAKRAAAQQLDQIEPAWAVWYGLGARCFYAIAIGPVPEPLIVQARTTDELRGLMREAEGHGRHPHPPLRAPHPLGGATMPQTPDGSRVVCWDVPCDLSMVGKTRSMVNETLTGWTLRHLADDVVLVVGELLANAIAYGRPPVAISISTESGRLCVQVTDHGPGQPRLLDLGTDAVHGRGLVIVAALAHECGVTELVRTPGKIVWARWHLSP</sequence>
<dbReference type="Pfam" id="PF13581">
    <property type="entry name" value="HATPase_c_2"/>
    <property type="match status" value="1"/>
</dbReference>
<organism evidence="4 5">
    <name type="scientific">Sphaerisporangium flaviroseum</name>
    <dbReference type="NCBI Taxonomy" id="509199"/>
    <lineage>
        <taxon>Bacteria</taxon>
        <taxon>Bacillati</taxon>
        <taxon>Actinomycetota</taxon>
        <taxon>Actinomycetes</taxon>
        <taxon>Streptosporangiales</taxon>
        <taxon>Streptosporangiaceae</taxon>
        <taxon>Sphaerisporangium</taxon>
    </lineage>
</organism>
<comment type="caution">
    <text evidence="4">The sequence shown here is derived from an EMBL/GenBank/DDBJ whole genome shotgun (WGS) entry which is preliminary data.</text>
</comment>
<evidence type="ECO:0000313" key="4">
    <source>
        <dbReference type="EMBL" id="GAA3800437.1"/>
    </source>
</evidence>